<keyword evidence="3" id="KW-1185">Reference proteome</keyword>
<dbReference type="AlphaFoldDB" id="A0A4S4MV96"/>
<reference evidence="2 3" key="1">
    <citation type="submission" date="2019-02" db="EMBL/GenBank/DDBJ databases">
        <title>Genome sequencing of the rare red list fungi Antrodiella citrinella (Flaviporus citrinellus).</title>
        <authorList>
            <person name="Buettner E."/>
            <person name="Kellner H."/>
        </authorList>
    </citation>
    <scope>NUCLEOTIDE SEQUENCE [LARGE SCALE GENOMIC DNA]</scope>
    <source>
        <strain evidence="2 3">DSM 108506</strain>
    </source>
</reference>
<name>A0A4S4MV96_9APHY</name>
<evidence type="ECO:0000313" key="2">
    <source>
        <dbReference type="EMBL" id="THH30232.1"/>
    </source>
</evidence>
<dbReference type="Proteomes" id="UP000308730">
    <property type="component" value="Unassembled WGS sequence"/>
</dbReference>
<feature type="transmembrane region" description="Helical" evidence="1">
    <location>
        <begin position="37"/>
        <end position="58"/>
    </location>
</feature>
<organism evidence="2 3">
    <name type="scientific">Antrodiella citrinella</name>
    <dbReference type="NCBI Taxonomy" id="2447956"/>
    <lineage>
        <taxon>Eukaryota</taxon>
        <taxon>Fungi</taxon>
        <taxon>Dikarya</taxon>
        <taxon>Basidiomycota</taxon>
        <taxon>Agaricomycotina</taxon>
        <taxon>Agaricomycetes</taxon>
        <taxon>Polyporales</taxon>
        <taxon>Steccherinaceae</taxon>
        <taxon>Antrodiella</taxon>
    </lineage>
</organism>
<comment type="caution">
    <text evidence="2">The sequence shown here is derived from an EMBL/GenBank/DDBJ whole genome shotgun (WGS) entry which is preliminary data.</text>
</comment>
<keyword evidence="1" id="KW-0812">Transmembrane</keyword>
<dbReference type="Gene3D" id="3.40.50.11350">
    <property type="match status" value="1"/>
</dbReference>
<evidence type="ECO:0000313" key="3">
    <source>
        <dbReference type="Proteomes" id="UP000308730"/>
    </source>
</evidence>
<evidence type="ECO:0000256" key="1">
    <source>
        <dbReference type="SAM" id="Phobius"/>
    </source>
</evidence>
<gene>
    <name evidence="2" type="ORF">EUX98_g3946</name>
</gene>
<keyword evidence="1" id="KW-1133">Transmembrane helix</keyword>
<dbReference type="CDD" id="cd11296">
    <property type="entry name" value="O-FucT_like"/>
    <property type="match status" value="1"/>
</dbReference>
<dbReference type="OrthoDB" id="2559662at2759"/>
<protein>
    <submittedName>
        <fullName evidence="2">Uncharacterized protein</fullName>
    </submittedName>
</protein>
<dbReference type="EMBL" id="SGPM01000089">
    <property type="protein sequence ID" value="THH30232.1"/>
    <property type="molecule type" value="Genomic_DNA"/>
</dbReference>
<accession>A0A4S4MV96</accession>
<keyword evidence="1" id="KW-0472">Membrane</keyword>
<proteinExistence type="predicted"/>
<sequence length="523" mass="58967">MHRVLRFQIQQDEPEPLLPKDSVHQPLRTRPVFNRRVYRFLLLTLVLFASLAALSNVVKLHRAIRVSPESTSADRDESPLPPLYEDYYMREKQLPQHDPDLPYPEGRTGKYIAMENIVVLSGWGNAMQELLLDAHVAYKSGRSFVFHPYTWNSDGSNYTKYGDHLIPSKVPLTAILSGPAAGSAFPESSQPAPRAVVKSYFDEVCPHPTVISTHNVTDYLPSEVHADVLVDAWIQKLNSIEDNCVLIDRYTSDHLFTFWIFGDASRILPIWPSLSASPIITHFRWSSLVHHAFTANAHLFTSLPYPSLIPIPSIAYFPSESTSSDLLLRDAYDPSVPAKDIYTVIPGLLVVHIRKGDFVTHCTGLSNWGTTWNGMNRFPEFVDKFIPTSNADGSEAPPDVRAHYFKHCLPSISQIVEKVAEVIQSSEGEGMKYVYVMTNGKTEWAEELKGALRGMQGGMRWEKIATRRDLTLDWEQTFVSQAVDMVIGQRAQVFIGNGFSSLTSNIVMLRMANGFPPESNRFW</sequence>